<name>A0A5J4IYM7_9FLAO</name>
<dbReference type="PRINTS" id="PR01438">
    <property type="entry name" value="UNVRSLSTRESS"/>
</dbReference>
<accession>A0A5J4IYM7</accession>
<dbReference type="PANTHER" id="PTHR46268">
    <property type="entry name" value="STRESS RESPONSE PROTEIN NHAX"/>
    <property type="match status" value="1"/>
</dbReference>
<sequence length="265" mass="29813">MKNILVPVGSSKSAVSNLQYAIDLAKEVDANVYVISIFKEVSKVGGLTKVNAIMKEDSQNRIAEVMAAVDTKDVTVVSHPIKGDVVEGVKRFNKHIPVDLMVISPRSNSVRDEVYLGKTSGKLIKNTNVPVLVVPEGEVFSIPKYVMMAFKNGQFKKKSNLEPLTTLVEKFNMDLNILHVETPQSTPEMLEVSNKLLKIKKSYLKTENATTFQGIVEHFQQMNPDMICVVRRKRGFFNKLWEKNVILKEEFYTSKPLLVLGVQDK</sequence>
<dbReference type="AlphaFoldDB" id="A0A5J4IYM7"/>
<dbReference type="Gene3D" id="3.40.50.12370">
    <property type="match status" value="1"/>
</dbReference>
<comment type="caution">
    <text evidence="3">The sequence shown here is derived from an EMBL/GenBank/DDBJ whole genome shotgun (WGS) entry which is preliminary data.</text>
</comment>
<proteinExistence type="inferred from homology"/>
<organism evidence="3 4">
    <name type="scientific">Patiriisocius marinus</name>
    <dbReference type="NCBI Taxonomy" id="1397112"/>
    <lineage>
        <taxon>Bacteria</taxon>
        <taxon>Pseudomonadati</taxon>
        <taxon>Bacteroidota</taxon>
        <taxon>Flavobacteriia</taxon>
        <taxon>Flavobacteriales</taxon>
        <taxon>Flavobacteriaceae</taxon>
        <taxon>Patiriisocius</taxon>
    </lineage>
</organism>
<reference evidence="3 4" key="1">
    <citation type="submission" date="2019-08" db="EMBL/GenBank/DDBJ databases">
        <title>Draft genome sequence of Ulvibacter marinus type strain NBRC 109484.</title>
        <authorList>
            <person name="Kawano K."/>
            <person name="Ushijima N."/>
            <person name="Kihara M."/>
            <person name="Itoh H."/>
        </authorList>
    </citation>
    <scope>NUCLEOTIDE SEQUENCE [LARGE SCALE GENOMIC DNA]</scope>
    <source>
        <strain evidence="3 4">NBRC 109484</strain>
    </source>
</reference>
<evidence type="ECO:0000256" key="1">
    <source>
        <dbReference type="ARBA" id="ARBA00008791"/>
    </source>
</evidence>
<dbReference type="CDD" id="cd00293">
    <property type="entry name" value="USP-like"/>
    <property type="match status" value="1"/>
</dbReference>
<gene>
    <name evidence="3" type="ORF">ULMA_06810</name>
</gene>
<dbReference type="PANTHER" id="PTHR46268:SF6">
    <property type="entry name" value="UNIVERSAL STRESS PROTEIN UP12"/>
    <property type="match status" value="1"/>
</dbReference>
<dbReference type="RefSeq" id="WP_151672644.1">
    <property type="nucleotide sequence ID" value="NZ_BKCG01000001.1"/>
</dbReference>
<comment type="similarity">
    <text evidence="1">Belongs to the universal stress protein A family.</text>
</comment>
<feature type="domain" description="UspA" evidence="2">
    <location>
        <begin position="1"/>
        <end position="135"/>
    </location>
</feature>
<evidence type="ECO:0000259" key="2">
    <source>
        <dbReference type="Pfam" id="PF00582"/>
    </source>
</evidence>
<dbReference type="InterPro" id="IPR006015">
    <property type="entry name" value="Universal_stress_UspA"/>
</dbReference>
<dbReference type="Proteomes" id="UP000326509">
    <property type="component" value="Unassembled WGS sequence"/>
</dbReference>
<keyword evidence="4" id="KW-1185">Reference proteome</keyword>
<evidence type="ECO:0000313" key="4">
    <source>
        <dbReference type="Proteomes" id="UP000326509"/>
    </source>
</evidence>
<dbReference type="Pfam" id="PF00582">
    <property type="entry name" value="Usp"/>
    <property type="match status" value="1"/>
</dbReference>
<dbReference type="OrthoDB" id="1421767at2"/>
<evidence type="ECO:0000313" key="3">
    <source>
        <dbReference type="EMBL" id="GER58573.1"/>
    </source>
</evidence>
<dbReference type="InterPro" id="IPR006016">
    <property type="entry name" value="UspA"/>
</dbReference>
<dbReference type="SUPFAM" id="SSF52402">
    <property type="entry name" value="Adenine nucleotide alpha hydrolases-like"/>
    <property type="match status" value="1"/>
</dbReference>
<dbReference type="EMBL" id="BKCG01000001">
    <property type="protein sequence ID" value="GER58573.1"/>
    <property type="molecule type" value="Genomic_DNA"/>
</dbReference>
<protein>
    <recommendedName>
        <fullName evidence="2">UspA domain-containing protein</fullName>
    </recommendedName>
</protein>